<protein>
    <submittedName>
        <fullName evidence="3">Phage shock protein A</fullName>
    </submittedName>
</protein>
<evidence type="ECO:0000313" key="3">
    <source>
        <dbReference type="EMBL" id="TMO66188.1"/>
    </source>
</evidence>
<dbReference type="GO" id="GO:0009271">
    <property type="term" value="P:phage shock"/>
    <property type="evidence" value="ECO:0007669"/>
    <property type="project" value="TreeGrafter"/>
</dbReference>
<dbReference type="AlphaFoldDB" id="A0A5S3V508"/>
<comment type="similarity">
    <text evidence="1">Belongs to the PspA/Vipp/IM30 family.</text>
</comment>
<organism evidence="3 4">
    <name type="scientific">Pseudoalteromonas aurantia</name>
    <dbReference type="NCBI Taxonomy" id="43654"/>
    <lineage>
        <taxon>Bacteria</taxon>
        <taxon>Pseudomonadati</taxon>
        <taxon>Pseudomonadota</taxon>
        <taxon>Gammaproteobacteria</taxon>
        <taxon>Alteromonadales</taxon>
        <taxon>Pseudoalteromonadaceae</taxon>
        <taxon>Pseudoalteromonas</taxon>
    </lineage>
</organism>
<dbReference type="PANTHER" id="PTHR31088">
    <property type="entry name" value="MEMBRANE-ASSOCIATED PROTEIN VIPP1, CHLOROPLASTIC"/>
    <property type="match status" value="1"/>
</dbReference>
<dbReference type="PANTHER" id="PTHR31088:SF6">
    <property type="entry name" value="PHAGE SHOCK PROTEIN A"/>
    <property type="match status" value="1"/>
</dbReference>
<name>A0A5S3V508_9GAMM</name>
<accession>A0A5S3V508</accession>
<dbReference type="EMBL" id="PNBX01000080">
    <property type="protein sequence ID" value="TMO66188.1"/>
    <property type="molecule type" value="Genomic_DNA"/>
</dbReference>
<feature type="coiled-coil region" evidence="2">
    <location>
        <begin position="54"/>
        <end position="81"/>
    </location>
</feature>
<evidence type="ECO:0000313" key="4">
    <source>
        <dbReference type="Proteomes" id="UP000307217"/>
    </source>
</evidence>
<feature type="coiled-coil region" evidence="2">
    <location>
        <begin position="161"/>
        <end position="222"/>
    </location>
</feature>
<dbReference type="InterPro" id="IPR007157">
    <property type="entry name" value="PspA_VIPP1"/>
</dbReference>
<dbReference type="OrthoDB" id="9779630at2"/>
<dbReference type="RefSeq" id="WP_138592930.1">
    <property type="nucleotide sequence ID" value="NZ_PNBX01000080.1"/>
</dbReference>
<proteinExistence type="inferred from homology"/>
<reference evidence="3 4" key="1">
    <citation type="submission" date="2018-01" db="EMBL/GenBank/DDBJ databases">
        <authorList>
            <person name="Paulsen S."/>
            <person name="Gram L.K."/>
        </authorList>
    </citation>
    <scope>NUCLEOTIDE SEQUENCE [LARGE SCALE GENOMIC DNA]</scope>
    <source>
        <strain evidence="3 4">S3790</strain>
    </source>
</reference>
<dbReference type="Proteomes" id="UP000307217">
    <property type="component" value="Unassembled WGS sequence"/>
</dbReference>
<comment type="caution">
    <text evidence="3">The sequence shown here is derived from an EMBL/GenBank/DDBJ whole genome shotgun (WGS) entry which is preliminary data.</text>
</comment>
<keyword evidence="2" id="KW-0175">Coiled coil</keyword>
<sequence length="225" mass="25336">MALINRIEDLIKSEVSAFLDKAEDPKKMTAQIKIELQDTLTQCRATAATVMCEQKSLSRKIAAHQKQVNDWQQKAEHALSKDREDLAKAALSHKHTAQAHIEAAQPQLVSLSDALVKLNDDADRLVAKITALNVKEQQLSRHERVVSVRARIRQTLACDDVENVLTRFTQLERKVDRIESEVDSYDLGQQSTQAQFDALEKEEQLSSELAKLKQQVADRSQQAAN</sequence>
<dbReference type="Pfam" id="PF04012">
    <property type="entry name" value="PspA_IM30"/>
    <property type="match status" value="1"/>
</dbReference>
<reference evidence="4" key="2">
    <citation type="submission" date="2019-06" db="EMBL/GenBank/DDBJ databases">
        <title>Co-occurence of chitin degradation, pigmentation and bioactivity in marine Pseudoalteromonas.</title>
        <authorList>
            <person name="Sonnenschein E.C."/>
            <person name="Bech P.K."/>
        </authorList>
    </citation>
    <scope>NUCLEOTIDE SEQUENCE [LARGE SCALE GENOMIC DNA]</scope>
    <source>
        <strain evidence="4">S3790</strain>
    </source>
</reference>
<evidence type="ECO:0000256" key="1">
    <source>
        <dbReference type="ARBA" id="ARBA00043985"/>
    </source>
</evidence>
<dbReference type="GO" id="GO:0005829">
    <property type="term" value="C:cytosol"/>
    <property type="evidence" value="ECO:0007669"/>
    <property type="project" value="TreeGrafter"/>
</dbReference>
<gene>
    <name evidence="3" type="ORF">CWC19_16820</name>
</gene>
<evidence type="ECO:0000256" key="2">
    <source>
        <dbReference type="SAM" id="Coils"/>
    </source>
</evidence>